<comment type="caution">
    <text evidence="2">The sequence shown here is derived from an EMBL/GenBank/DDBJ whole genome shotgun (WGS) entry which is preliminary data.</text>
</comment>
<feature type="compositionally biased region" description="Polar residues" evidence="1">
    <location>
        <begin position="82"/>
        <end position="107"/>
    </location>
</feature>
<feature type="region of interest" description="Disordered" evidence="1">
    <location>
        <begin position="73"/>
        <end position="157"/>
    </location>
</feature>
<evidence type="ECO:0000313" key="2">
    <source>
        <dbReference type="EMBL" id="KAK8888087.1"/>
    </source>
</evidence>
<keyword evidence="3" id="KW-1185">Reference proteome</keyword>
<sequence length="157" mass="17321">MSKSQCFLCGKRAASHFSQENEYLEGFCDACIISMANEKKFKSIDNPYSEIEEKIQIQIDNIETLLLNILPKKSKSSGSSSITSDPVSKNTSSPVSKSDLYLTSSPKVKTDKKVFSTEMDVSNSSSKVPQSSPPQKQNKKPKSTRKFKPKITLADGS</sequence>
<accession>A0ABR2KB16</accession>
<protein>
    <submittedName>
        <fullName evidence="2">Uncharacterized protein</fullName>
    </submittedName>
</protein>
<proteinExistence type="predicted"/>
<gene>
    <name evidence="2" type="ORF">M9Y10_039147</name>
</gene>
<feature type="compositionally biased region" description="Basic residues" evidence="1">
    <location>
        <begin position="137"/>
        <end position="149"/>
    </location>
</feature>
<feature type="compositionally biased region" description="Low complexity" evidence="1">
    <location>
        <begin position="121"/>
        <end position="136"/>
    </location>
</feature>
<organism evidence="2 3">
    <name type="scientific">Tritrichomonas musculus</name>
    <dbReference type="NCBI Taxonomy" id="1915356"/>
    <lineage>
        <taxon>Eukaryota</taxon>
        <taxon>Metamonada</taxon>
        <taxon>Parabasalia</taxon>
        <taxon>Tritrichomonadida</taxon>
        <taxon>Tritrichomonadidae</taxon>
        <taxon>Tritrichomonas</taxon>
    </lineage>
</organism>
<name>A0ABR2KB16_9EUKA</name>
<evidence type="ECO:0000256" key="1">
    <source>
        <dbReference type="SAM" id="MobiDB-lite"/>
    </source>
</evidence>
<dbReference type="EMBL" id="JAPFFF010000006">
    <property type="protein sequence ID" value="KAK8888087.1"/>
    <property type="molecule type" value="Genomic_DNA"/>
</dbReference>
<evidence type="ECO:0000313" key="3">
    <source>
        <dbReference type="Proteomes" id="UP001470230"/>
    </source>
</evidence>
<dbReference type="Proteomes" id="UP001470230">
    <property type="component" value="Unassembled WGS sequence"/>
</dbReference>
<reference evidence="2 3" key="1">
    <citation type="submission" date="2024-04" db="EMBL/GenBank/DDBJ databases">
        <title>Tritrichomonas musculus Genome.</title>
        <authorList>
            <person name="Alves-Ferreira E."/>
            <person name="Grigg M."/>
            <person name="Lorenzi H."/>
            <person name="Galac M."/>
        </authorList>
    </citation>
    <scope>NUCLEOTIDE SEQUENCE [LARGE SCALE GENOMIC DNA]</scope>
    <source>
        <strain evidence="2 3">EAF2021</strain>
    </source>
</reference>